<evidence type="ECO:0000313" key="2">
    <source>
        <dbReference type="EMBL" id="TJZ58981.1"/>
    </source>
</evidence>
<feature type="compositionally biased region" description="Basic and acidic residues" evidence="1">
    <location>
        <begin position="24"/>
        <end position="40"/>
    </location>
</feature>
<evidence type="ECO:0000256" key="1">
    <source>
        <dbReference type="SAM" id="MobiDB-lite"/>
    </source>
</evidence>
<dbReference type="Pfam" id="PF11387">
    <property type="entry name" value="DUF2795"/>
    <property type="match status" value="1"/>
</dbReference>
<dbReference type="AlphaFoldDB" id="A0A4U0NW53"/>
<keyword evidence="3" id="KW-1185">Reference proteome</keyword>
<dbReference type="Proteomes" id="UP000308697">
    <property type="component" value="Unassembled WGS sequence"/>
</dbReference>
<sequence>MVMEHGMEKVGPARDDVLKKLMRGELAGDRSVRAEEERDLQPAGGEPLVTPWNPDTVFTGAAPRGMTAQDVGVRSELAQHLGRSVYPAGRSTIIATLRRNNAPDELIALAERLPKNERYGNVQSIAESLGLGTEERRG</sequence>
<dbReference type="EMBL" id="SUMB01000001">
    <property type="protein sequence ID" value="TJZ58981.1"/>
    <property type="molecule type" value="Genomic_DNA"/>
</dbReference>
<proteinExistence type="predicted"/>
<organism evidence="2 3">
    <name type="scientific">Streptomyces piniterrae</name>
    <dbReference type="NCBI Taxonomy" id="2571125"/>
    <lineage>
        <taxon>Bacteria</taxon>
        <taxon>Bacillati</taxon>
        <taxon>Actinomycetota</taxon>
        <taxon>Actinomycetes</taxon>
        <taxon>Kitasatosporales</taxon>
        <taxon>Streptomycetaceae</taxon>
        <taxon>Streptomyces</taxon>
    </lineage>
</organism>
<protein>
    <submittedName>
        <fullName evidence="2">DUF2795 domain-containing protein</fullName>
    </submittedName>
</protein>
<gene>
    <name evidence="2" type="ORF">FCH28_02195</name>
</gene>
<evidence type="ECO:0000313" key="3">
    <source>
        <dbReference type="Proteomes" id="UP000308697"/>
    </source>
</evidence>
<name>A0A4U0NW53_9ACTN</name>
<comment type="caution">
    <text evidence="2">The sequence shown here is derived from an EMBL/GenBank/DDBJ whole genome shotgun (WGS) entry which is preliminary data.</text>
</comment>
<dbReference type="OrthoDB" id="5519961at2"/>
<reference evidence="2 3" key="1">
    <citation type="submission" date="2019-04" db="EMBL/GenBank/DDBJ databases">
        <title>Streptomyces piniterrae sp. nov., a heliquinomycin-producing actinomycete isolated from rhizosphere soil of Pinus yunnanensis.</title>
        <authorList>
            <person name="Zhuang X."/>
            <person name="Zhao J."/>
        </authorList>
    </citation>
    <scope>NUCLEOTIDE SEQUENCE [LARGE SCALE GENOMIC DNA]</scope>
    <source>
        <strain evidence="3">jys28</strain>
    </source>
</reference>
<accession>A0A4U0NW53</accession>
<dbReference type="InterPro" id="IPR021527">
    <property type="entry name" value="DUF2795"/>
</dbReference>
<feature type="region of interest" description="Disordered" evidence="1">
    <location>
        <begin position="24"/>
        <end position="62"/>
    </location>
</feature>